<protein>
    <recommendedName>
        <fullName evidence="3">PKD domain-containing protein</fullName>
    </recommendedName>
</protein>
<evidence type="ECO:0008006" key="3">
    <source>
        <dbReference type="Google" id="ProtNLM"/>
    </source>
</evidence>
<dbReference type="Proteomes" id="UP000428260">
    <property type="component" value="Chromosome"/>
</dbReference>
<accession>A0A6I6JY87</accession>
<dbReference type="EMBL" id="CP046401">
    <property type="protein sequence ID" value="QGY47995.1"/>
    <property type="molecule type" value="Genomic_DNA"/>
</dbReference>
<dbReference type="RefSeq" id="WP_158872371.1">
    <property type="nucleotide sequence ID" value="NZ_CP046401.1"/>
</dbReference>
<evidence type="ECO:0000313" key="2">
    <source>
        <dbReference type="Proteomes" id="UP000428260"/>
    </source>
</evidence>
<organism evidence="1 2">
    <name type="scientific">Maribellus comscasis</name>
    <dbReference type="NCBI Taxonomy" id="2681766"/>
    <lineage>
        <taxon>Bacteria</taxon>
        <taxon>Pseudomonadati</taxon>
        <taxon>Bacteroidota</taxon>
        <taxon>Bacteroidia</taxon>
        <taxon>Marinilabiliales</taxon>
        <taxon>Prolixibacteraceae</taxon>
        <taxon>Maribellus</taxon>
    </lineage>
</organism>
<reference evidence="1 2" key="1">
    <citation type="submission" date="2019-11" db="EMBL/GenBank/DDBJ databases">
        <authorList>
            <person name="Zheng R.K."/>
            <person name="Sun C.M."/>
        </authorList>
    </citation>
    <scope>NUCLEOTIDE SEQUENCE [LARGE SCALE GENOMIC DNA]</scope>
    <source>
        <strain evidence="1 2">WC007</strain>
    </source>
</reference>
<proteinExistence type="predicted"/>
<dbReference type="AlphaFoldDB" id="A0A6I6JY87"/>
<evidence type="ECO:0000313" key="1">
    <source>
        <dbReference type="EMBL" id="QGY47995.1"/>
    </source>
</evidence>
<gene>
    <name evidence="1" type="ORF">GM418_31365</name>
</gene>
<keyword evidence="2" id="KW-1185">Reference proteome</keyword>
<sequence length="431" mass="47176">MKHILFSILFMIIYSWSFGQSSIRYTPTGDSVNVEHFPETFSLPIRLAADTLWVDSIIIPYEWYSAEIIGSCTNTYNCHGYAWHLSDGGDTVRILSDYDAAKYYTDGINGGRATYKRVNSPVKYGKVNYYGASHSGIVDSINTSKVISKWGSGPLVRHNPYECEFGEYTTNLEYYELIIDSLPTSVAKGCATDVTTLDINNATYNWADINSYVCASGNTYTGEVTGLNTTPGVAKGKVKVEITSPYSNTTVKGIKELSVTAQPTGPTILESTTKVCSGGTSFTLNNVSAGNTVTWTSSSNINIPNPHINPCTFYSTGNGSGWIKASVSTGCAQDMFPDVQKSVWSGVPVISYISGPTSTPNNQWATYNTEPYNSLMTYSDSDYHWTLNPLNGNSLHNYGHTLDIAFYNSGNYQLVVYAENTCGTGHMLVRL</sequence>
<dbReference type="KEGG" id="mcos:GM418_31365"/>
<name>A0A6I6JY87_9BACT</name>